<dbReference type="OrthoDB" id="583309at2"/>
<reference evidence="2 3" key="1">
    <citation type="submission" date="2017-06" db="EMBL/GenBank/DDBJ databases">
        <title>Genome Sequencing of the methanotroph Methylovulum psychrotolerants str. HV10-M2 isolated from a high-altitude environment.</title>
        <authorList>
            <person name="Mateos-Rivera A."/>
        </authorList>
    </citation>
    <scope>NUCLEOTIDE SEQUENCE [LARGE SCALE GENOMIC DNA]</scope>
    <source>
        <strain evidence="2 3">HV10_M2</strain>
    </source>
</reference>
<name>A0A1Z4C2U8_9GAMM</name>
<accession>A0A1Z4C2U8</accession>
<dbReference type="KEGG" id="mpsy:CEK71_18205"/>
<dbReference type="AlphaFoldDB" id="A0A1Z4C2U8"/>
<dbReference type="RefSeq" id="WP_088620714.1">
    <property type="nucleotide sequence ID" value="NZ_CP022129.1"/>
</dbReference>
<dbReference type="SUPFAM" id="SSF56059">
    <property type="entry name" value="Glutathione synthetase ATP-binding domain-like"/>
    <property type="match status" value="1"/>
</dbReference>
<evidence type="ECO:0000313" key="2">
    <source>
        <dbReference type="EMBL" id="ASF47844.1"/>
    </source>
</evidence>
<keyword evidence="3" id="KW-1185">Reference proteome</keyword>
<proteinExistence type="predicted"/>
<dbReference type="EMBL" id="CP022129">
    <property type="protein sequence ID" value="ASF47844.1"/>
    <property type="molecule type" value="Genomic_DNA"/>
</dbReference>
<evidence type="ECO:0000313" key="3">
    <source>
        <dbReference type="Proteomes" id="UP000197019"/>
    </source>
</evidence>
<sequence>MYILIVTSSKGDVHVASVLDYIKDGFIPLIIDTEDFGINWFVSLFYEGIEESYITVDTKKVSVNDIYSVWWRKPTPVNVKYMKDELASFVFRETNDTIYGLIWILETLGKKVINHPFYNYKASIKPLQLLIARKIGLLCPETTITNSSESAKQMIEDSDCISKGVSMSWAIEDNKNYSIYVKQIDSEKLEKISLIEKCPATIQELIHKDYDVRIVVIFDKAFCFKIENSDKNIDWAALMSIFANIGLPLLT</sequence>
<protein>
    <recommendedName>
        <fullName evidence="1">MvdD-like pre-ATP grasp domain-containing protein</fullName>
    </recommendedName>
</protein>
<feature type="domain" description="MvdD-like pre-ATP grasp" evidence="1">
    <location>
        <begin position="3"/>
        <end position="106"/>
    </location>
</feature>
<organism evidence="2 3">
    <name type="scientific">Methylovulum psychrotolerans</name>
    <dbReference type="NCBI Taxonomy" id="1704499"/>
    <lineage>
        <taxon>Bacteria</taxon>
        <taxon>Pseudomonadati</taxon>
        <taxon>Pseudomonadota</taxon>
        <taxon>Gammaproteobacteria</taxon>
        <taxon>Methylococcales</taxon>
        <taxon>Methylococcaceae</taxon>
        <taxon>Methylovulum</taxon>
    </lineage>
</organism>
<dbReference type="Proteomes" id="UP000197019">
    <property type="component" value="Chromosome"/>
</dbReference>
<evidence type="ECO:0000259" key="1">
    <source>
        <dbReference type="Pfam" id="PF21068"/>
    </source>
</evidence>
<dbReference type="InterPro" id="IPR048936">
    <property type="entry name" value="MvdD-like_ATPgrasp"/>
</dbReference>
<gene>
    <name evidence="2" type="ORF">CEK71_18205</name>
</gene>
<dbReference type="Pfam" id="PF21068">
    <property type="entry name" value="ATPgraspMvdD"/>
    <property type="match status" value="1"/>
</dbReference>